<dbReference type="GO" id="GO:0003677">
    <property type="term" value="F:DNA binding"/>
    <property type="evidence" value="ECO:0007669"/>
    <property type="project" value="UniProtKB-KW"/>
</dbReference>
<dbReference type="SUPFAM" id="SSF46785">
    <property type="entry name" value="Winged helix' DNA-binding domain"/>
    <property type="match status" value="1"/>
</dbReference>
<evidence type="ECO:0000256" key="2">
    <source>
        <dbReference type="ARBA" id="ARBA00023125"/>
    </source>
</evidence>
<feature type="domain" description="HTH crp-type" evidence="5">
    <location>
        <begin position="147"/>
        <end position="220"/>
    </location>
</feature>
<name>A0A1E5G6B3_9FIRM</name>
<evidence type="ECO:0000259" key="5">
    <source>
        <dbReference type="PROSITE" id="PS51063"/>
    </source>
</evidence>
<keyword evidence="7" id="KW-1185">Reference proteome</keyword>
<dbReference type="AlphaFoldDB" id="A0A1E5G6B3"/>
<dbReference type="SMART" id="SM00100">
    <property type="entry name" value="cNMP"/>
    <property type="match status" value="1"/>
</dbReference>
<keyword evidence="1" id="KW-0805">Transcription regulation</keyword>
<gene>
    <name evidence="6" type="ORF">BHF68_03355</name>
</gene>
<dbReference type="PROSITE" id="PS50042">
    <property type="entry name" value="CNMP_BINDING_3"/>
    <property type="match status" value="1"/>
</dbReference>
<feature type="domain" description="Cyclic nucleotide-binding" evidence="4">
    <location>
        <begin position="13"/>
        <end position="133"/>
    </location>
</feature>
<sequence>MQEFVKNFYKLPIFAELNEEELEKISEIIFIRKYKKRQIIFVEGEPGEAIYTIIKGKVKLTKSTASGRELILGIRQPGETFAEVVLFDGGPYPATAEAIEDAEIALLRNKDIEQLVKENSSISIAIIKTMSKRLRMVQQQMRDLALKDTLGSMVSILTRLAKEHGVETDEGILINLNLTHQELANFIGTSRESANRLISDLKKSKVISVDKGKITILNMQKLKEWG</sequence>
<evidence type="ECO:0000256" key="3">
    <source>
        <dbReference type="ARBA" id="ARBA00023163"/>
    </source>
</evidence>
<dbReference type="OrthoDB" id="9810708at2"/>
<dbReference type="Pfam" id="PF00027">
    <property type="entry name" value="cNMP_binding"/>
    <property type="match status" value="1"/>
</dbReference>
<evidence type="ECO:0000256" key="1">
    <source>
        <dbReference type="ARBA" id="ARBA00023015"/>
    </source>
</evidence>
<accession>A0A1E5G6B3</accession>
<dbReference type="Gene3D" id="1.10.10.10">
    <property type="entry name" value="Winged helix-like DNA-binding domain superfamily/Winged helix DNA-binding domain"/>
    <property type="match status" value="1"/>
</dbReference>
<dbReference type="InterPro" id="IPR000595">
    <property type="entry name" value="cNMP-bd_dom"/>
</dbReference>
<protein>
    <submittedName>
        <fullName evidence="6">cAMP-binding protein</fullName>
    </submittedName>
</protein>
<dbReference type="CDD" id="cd00038">
    <property type="entry name" value="CAP_ED"/>
    <property type="match status" value="1"/>
</dbReference>
<dbReference type="PROSITE" id="PS00042">
    <property type="entry name" value="HTH_CRP_1"/>
    <property type="match status" value="1"/>
</dbReference>
<dbReference type="PROSITE" id="PS51063">
    <property type="entry name" value="HTH_CRP_2"/>
    <property type="match status" value="1"/>
</dbReference>
<dbReference type="GO" id="GO:0005829">
    <property type="term" value="C:cytosol"/>
    <property type="evidence" value="ECO:0007669"/>
    <property type="project" value="TreeGrafter"/>
</dbReference>
<dbReference type="STRING" id="766136.BHF68_03355"/>
<dbReference type="Proteomes" id="UP000094296">
    <property type="component" value="Unassembled WGS sequence"/>
</dbReference>
<dbReference type="InterPro" id="IPR018490">
    <property type="entry name" value="cNMP-bd_dom_sf"/>
</dbReference>
<dbReference type="GO" id="GO:0003700">
    <property type="term" value="F:DNA-binding transcription factor activity"/>
    <property type="evidence" value="ECO:0007669"/>
    <property type="project" value="InterPro"/>
</dbReference>
<keyword evidence="3" id="KW-0804">Transcription</keyword>
<dbReference type="InterPro" id="IPR012318">
    <property type="entry name" value="HTH_CRP"/>
</dbReference>
<evidence type="ECO:0000259" key="4">
    <source>
        <dbReference type="PROSITE" id="PS50042"/>
    </source>
</evidence>
<dbReference type="PRINTS" id="PR00034">
    <property type="entry name" value="HTHCRP"/>
</dbReference>
<dbReference type="EMBL" id="MIJE01000001">
    <property type="protein sequence ID" value="OEF98711.1"/>
    <property type="molecule type" value="Genomic_DNA"/>
</dbReference>
<evidence type="ECO:0000313" key="7">
    <source>
        <dbReference type="Proteomes" id="UP000094296"/>
    </source>
</evidence>
<dbReference type="SMART" id="SM00419">
    <property type="entry name" value="HTH_CRP"/>
    <property type="match status" value="1"/>
</dbReference>
<dbReference type="InterPro" id="IPR050397">
    <property type="entry name" value="Env_Response_Regulators"/>
</dbReference>
<dbReference type="PANTHER" id="PTHR24567">
    <property type="entry name" value="CRP FAMILY TRANSCRIPTIONAL REGULATORY PROTEIN"/>
    <property type="match status" value="1"/>
</dbReference>
<proteinExistence type="predicted"/>
<dbReference type="Gene3D" id="2.60.120.10">
    <property type="entry name" value="Jelly Rolls"/>
    <property type="match status" value="1"/>
</dbReference>
<organism evidence="6 7">
    <name type="scientific">Desulfuribacillus alkaliarsenatis</name>
    <dbReference type="NCBI Taxonomy" id="766136"/>
    <lineage>
        <taxon>Bacteria</taxon>
        <taxon>Bacillati</taxon>
        <taxon>Bacillota</taxon>
        <taxon>Desulfuribacillia</taxon>
        <taxon>Desulfuribacillales</taxon>
        <taxon>Desulfuribacillaceae</taxon>
        <taxon>Desulfuribacillus</taxon>
    </lineage>
</organism>
<keyword evidence="2" id="KW-0238">DNA-binding</keyword>
<reference evidence="6 7" key="1">
    <citation type="submission" date="2016-09" db="EMBL/GenBank/DDBJ databases">
        <title>Draft genome sequence for the type strain of Desulfuribacillus alkaliarsenatis AHT28, an obligately anaerobic, sulfidogenic bacterium isolated from Russian soda lake sediments.</title>
        <authorList>
            <person name="Abin C.A."/>
            <person name="Hollibaugh J.T."/>
        </authorList>
    </citation>
    <scope>NUCLEOTIDE SEQUENCE [LARGE SCALE GENOMIC DNA]</scope>
    <source>
        <strain evidence="6 7">AHT28</strain>
    </source>
</reference>
<dbReference type="InterPro" id="IPR014710">
    <property type="entry name" value="RmlC-like_jellyroll"/>
</dbReference>
<dbReference type="PANTHER" id="PTHR24567:SF26">
    <property type="entry name" value="REGULATORY PROTEIN YEIL"/>
    <property type="match status" value="1"/>
</dbReference>
<dbReference type="Pfam" id="PF13545">
    <property type="entry name" value="HTH_Crp_2"/>
    <property type="match status" value="1"/>
</dbReference>
<evidence type="ECO:0000313" key="6">
    <source>
        <dbReference type="EMBL" id="OEF98711.1"/>
    </source>
</evidence>
<dbReference type="InterPro" id="IPR036388">
    <property type="entry name" value="WH-like_DNA-bd_sf"/>
</dbReference>
<dbReference type="RefSeq" id="WP_069642203.1">
    <property type="nucleotide sequence ID" value="NZ_MIJE01000001.1"/>
</dbReference>
<dbReference type="InterPro" id="IPR018335">
    <property type="entry name" value="Tscrpt_reg_HTH_Crp-type_CS"/>
</dbReference>
<dbReference type="SUPFAM" id="SSF51206">
    <property type="entry name" value="cAMP-binding domain-like"/>
    <property type="match status" value="1"/>
</dbReference>
<dbReference type="InterPro" id="IPR036390">
    <property type="entry name" value="WH_DNA-bd_sf"/>
</dbReference>
<comment type="caution">
    <text evidence="6">The sequence shown here is derived from an EMBL/GenBank/DDBJ whole genome shotgun (WGS) entry which is preliminary data.</text>
</comment>